<keyword evidence="2" id="KW-0285">Flavoprotein</keyword>
<keyword evidence="1" id="KW-0637">Prenyltransferase</keyword>
<evidence type="ECO:0000313" key="6">
    <source>
        <dbReference type="EMBL" id="PJF34734.1"/>
    </source>
</evidence>
<evidence type="ECO:0000256" key="3">
    <source>
        <dbReference type="ARBA" id="ARBA00022643"/>
    </source>
</evidence>
<dbReference type="Pfam" id="PF02441">
    <property type="entry name" value="Flavoprotein"/>
    <property type="match status" value="1"/>
</dbReference>
<dbReference type="NCBIfam" id="NF004685">
    <property type="entry name" value="PRK06029.1"/>
    <property type="match status" value="1"/>
</dbReference>
<dbReference type="GO" id="GO:0016829">
    <property type="term" value="F:lyase activity"/>
    <property type="evidence" value="ECO:0007669"/>
    <property type="project" value="UniProtKB-KW"/>
</dbReference>
<evidence type="ECO:0000256" key="4">
    <source>
        <dbReference type="ARBA" id="ARBA00022679"/>
    </source>
</evidence>
<evidence type="ECO:0000256" key="1">
    <source>
        <dbReference type="ARBA" id="ARBA00022602"/>
    </source>
</evidence>
<feature type="non-terminal residue" evidence="6">
    <location>
        <position position="153"/>
    </location>
</feature>
<dbReference type="EMBL" id="PGTM01000286">
    <property type="protein sequence ID" value="PJF34734.1"/>
    <property type="molecule type" value="Genomic_DNA"/>
</dbReference>
<keyword evidence="3" id="KW-0288">FMN</keyword>
<proteinExistence type="predicted"/>
<dbReference type="InterPro" id="IPR036551">
    <property type="entry name" value="Flavin_trans-like"/>
</dbReference>
<dbReference type="EC" id="4.1.1.-" evidence="6"/>
<reference evidence="6 7" key="1">
    <citation type="submission" date="2017-11" db="EMBL/GenBank/DDBJ databases">
        <title>Evolution of Phototrophy in the Chloroflexi Phylum Driven by Horizontal Gene Transfer.</title>
        <authorList>
            <person name="Ward L.M."/>
            <person name="Hemp J."/>
            <person name="Shih P.M."/>
            <person name="Mcglynn S.E."/>
            <person name="Fischer W."/>
        </authorList>
    </citation>
    <scope>NUCLEOTIDE SEQUENCE [LARGE SCALE GENOMIC DNA]</scope>
    <source>
        <strain evidence="6">JP3_13</strain>
    </source>
</reference>
<dbReference type="InterPro" id="IPR004507">
    <property type="entry name" value="UbiX-like"/>
</dbReference>
<accession>A0A2M8PB01</accession>
<keyword evidence="6" id="KW-0456">Lyase</keyword>
<dbReference type="NCBIfam" id="TIGR00421">
    <property type="entry name" value="ubiX_pad"/>
    <property type="match status" value="1"/>
</dbReference>
<evidence type="ECO:0000313" key="7">
    <source>
        <dbReference type="Proteomes" id="UP000229681"/>
    </source>
</evidence>
<evidence type="ECO:0000259" key="5">
    <source>
        <dbReference type="Pfam" id="PF02441"/>
    </source>
</evidence>
<dbReference type="AlphaFoldDB" id="A0A2M8PB01"/>
<dbReference type="InterPro" id="IPR003382">
    <property type="entry name" value="Flavoprotein"/>
</dbReference>
<gene>
    <name evidence="6" type="ORF">CUN49_14170</name>
</gene>
<evidence type="ECO:0000256" key="2">
    <source>
        <dbReference type="ARBA" id="ARBA00022630"/>
    </source>
</evidence>
<keyword evidence="4" id="KW-0808">Transferase</keyword>
<name>A0A2M8PB01_9CHLR</name>
<feature type="domain" description="Flavoprotein" evidence="5">
    <location>
        <begin position="4"/>
        <end position="153"/>
    </location>
</feature>
<dbReference type="GO" id="GO:0004659">
    <property type="term" value="F:prenyltransferase activity"/>
    <property type="evidence" value="ECO:0007669"/>
    <property type="project" value="UniProtKB-KW"/>
</dbReference>
<protein>
    <submittedName>
        <fullName evidence="6">3-octaprenyl-4-hydroxybenzoate carboxy-lyase</fullName>
        <ecNumber evidence="6">4.1.1.-</ecNumber>
    </submittedName>
</protein>
<dbReference type="Proteomes" id="UP000229681">
    <property type="component" value="Unassembled WGS sequence"/>
</dbReference>
<organism evidence="6 7">
    <name type="scientific">Candidatus Thermofonsia Clade 1 bacterium</name>
    <dbReference type="NCBI Taxonomy" id="2364210"/>
    <lineage>
        <taxon>Bacteria</taxon>
        <taxon>Bacillati</taxon>
        <taxon>Chloroflexota</taxon>
        <taxon>Candidatus Thermofontia</taxon>
        <taxon>Candidatus Thermofonsia Clade 1</taxon>
    </lineage>
</organism>
<dbReference type="SUPFAM" id="SSF52507">
    <property type="entry name" value="Homo-oligomeric flavin-containing Cys decarboxylases, HFCD"/>
    <property type="match status" value="1"/>
</dbReference>
<sequence length="153" mass="16228">MPDRLIVAISGASGAIYGIRLLEVLAQSDAIETHLIISPSARATIAQETSWTVRQVEALADVVHKPEDIGASIASGSFQTRGMIVAPCSIKMLSAVANSYNADLLARAADVQLKEGRPLLLLLRETPLHIGHLRLCVQAAENGAIIMPPVPAF</sequence>
<dbReference type="Gene3D" id="3.40.50.1950">
    <property type="entry name" value="Flavin prenyltransferase-like"/>
    <property type="match status" value="1"/>
</dbReference>
<comment type="caution">
    <text evidence="6">The sequence shown here is derived from an EMBL/GenBank/DDBJ whole genome shotgun (WGS) entry which is preliminary data.</text>
</comment>